<dbReference type="GO" id="GO:0003677">
    <property type="term" value="F:DNA binding"/>
    <property type="evidence" value="ECO:0007669"/>
    <property type="project" value="UniProtKB-KW"/>
</dbReference>
<dbReference type="Proteomes" id="UP000565262">
    <property type="component" value="Unassembled WGS sequence"/>
</dbReference>
<dbReference type="AlphaFoldDB" id="A0A839J0E7"/>
<keyword evidence="2 5" id="KW-0731">Sigma factor</keyword>
<dbReference type="PANTHER" id="PTHR43133">
    <property type="entry name" value="RNA POLYMERASE ECF-TYPE SIGMA FACTO"/>
    <property type="match status" value="1"/>
</dbReference>
<evidence type="ECO:0000313" key="7">
    <source>
        <dbReference type="EMBL" id="MBB1489786.1"/>
    </source>
</evidence>
<dbReference type="NCBIfam" id="TIGR02937">
    <property type="entry name" value="sigma70-ECF"/>
    <property type="match status" value="1"/>
</dbReference>
<dbReference type="GO" id="GO:0016987">
    <property type="term" value="F:sigma factor activity"/>
    <property type="evidence" value="ECO:0007669"/>
    <property type="project" value="UniProtKB-KW"/>
</dbReference>
<comment type="similarity">
    <text evidence="5">Belongs to the sigma-70 factor family. ECF subfamily.</text>
</comment>
<keyword evidence="3 5" id="KW-0238">DNA-binding</keyword>
<dbReference type="PANTHER" id="PTHR43133:SF51">
    <property type="entry name" value="RNA POLYMERASE SIGMA FACTOR"/>
    <property type="match status" value="1"/>
</dbReference>
<name>A0A839J0E7_9GAMM</name>
<organism evidence="7 8">
    <name type="scientific">Oceanospirillum sediminis</name>
    <dbReference type="NCBI Taxonomy" id="2760088"/>
    <lineage>
        <taxon>Bacteria</taxon>
        <taxon>Pseudomonadati</taxon>
        <taxon>Pseudomonadota</taxon>
        <taxon>Gammaproteobacteria</taxon>
        <taxon>Oceanospirillales</taxon>
        <taxon>Oceanospirillaceae</taxon>
        <taxon>Oceanospirillum</taxon>
    </lineage>
</organism>
<dbReference type="InterPro" id="IPR013325">
    <property type="entry name" value="RNA_pol_sigma_r2"/>
</dbReference>
<evidence type="ECO:0000256" key="3">
    <source>
        <dbReference type="ARBA" id="ARBA00023125"/>
    </source>
</evidence>
<dbReference type="InterPro" id="IPR007627">
    <property type="entry name" value="RNA_pol_sigma70_r2"/>
</dbReference>
<evidence type="ECO:0000256" key="4">
    <source>
        <dbReference type="ARBA" id="ARBA00023163"/>
    </source>
</evidence>
<proteinExistence type="inferred from homology"/>
<keyword evidence="4 5" id="KW-0804">Transcription</keyword>
<dbReference type="SUPFAM" id="SSF88946">
    <property type="entry name" value="Sigma2 domain of RNA polymerase sigma factors"/>
    <property type="match status" value="1"/>
</dbReference>
<evidence type="ECO:0000256" key="2">
    <source>
        <dbReference type="ARBA" id="ARBA00023082"/>
    </source>
</evidence>
<evidence type="ECO:0000256" key="1">
    <source>
        <dbReference type="ARBA" id="ARBA00023015"/>
    </source>
</evidence>
<protein>
    <recommendedName>
        <fullName evidence="5">RNA polymerase sigma factor</fullName>
    </recommendedName>
</protein>
<comment type="caution">
    <text evidence="7">The sequence shown here is derived from an EMBL/GenBank/DDBJ whole genome shotgun (WGS) entry which is preliminary data.</text>
</comment>
<dbReference type="Gene3D" id="1.10.1740.10">
    <property type="match status" value="1"/>
</dbReference>
<reference evidence="7 8" key="1">
    <citation type="submission" date="2020-08" db="EMBL/GenBank/DDBJ databases">
        <title>Oceanospirillum sp. nov. isolated from marine sediment.</title>
        <authorList>
            <person name="Ji X."/>
        </authorList>
    </citation>
    <scope>NUCLEOTIDE SEQUENCE [LARGE SCALE GENOMIC DNA]</scope>
    <source>
        <strain evidence="7 8">D5</strain>
    </source>
</reference>
<dbReference type="InterPro" id="IPR000838">
    <property type="entry name" value="RNA_pol_sigma70_ECF_CS"/>
</dbReference>
<dbReference type="Pfam" id="PF04542">
    <property type="entry name" value="Sigma70_r2"/>
    <property type="match status" value="1"/>
</dbReference>
<sequence>MSKELIQRAKKGNIDALNELIEKYKSVAFSIAFKYLKNKEDAEDITQNAFIIVLRSIKKFRNESKFSTWLYKIIYHECLKVLKSRNLMIEYIPEFTQIEAAEVKDETKKVDHKIDELLSH</sequence>
<dbReference type="PROSITE" id="PS01063">
    <property type="entry name" value="SIGMA70_ECF"/>
    <property type="match status" value="1"/>
</dbReference>
<feature type="domain" description="RNA polymerase sigma-70 region 2" evidence="6">
    <location>
        <begin position="20"/>
        <end position="85"/>
    </location>
</feature>
<evidence type="ECO:0000256" key="5">
    <source>
        <dbReference type="RuleBase" id="RU000716"/>
    </source>
</evidence>
<dbReference type="GO" id="GO:0006352">
    <property type="term" value="P:DNA-templated transcription initiation"/>
    <property type="evidence" value="ECO:0007669"/>
    <property type="project" value="InterPro"/>
</dbReference>
<gene>
    <name evidence="7" type="ORF">H4O21_24575</name>
</gene>
<keyword evidence="8" id="KW-1185">Reference proteome</keyword>
<feature type="non-terminal residue" evidence="7">
    <location>
        <position position="120"/>
    </location>
</feature>
<accession>A0A839J0E7</accession>
<dbReference type="InterPro" id="IPR039425">
    <property type="entry name" value="RNA_pol_sigma-70-like"/>
</dbReference>
<keyword evidence="1 5" id="KW-0805">Transcription regulation</keyword>
<dbReference type="InterPro" id="IPR014284">
    <property type="entry name" value="RNA_pol_sigma-70_dom"/>
</dbReference>
<dbReference type="EMBL" id="JACJFM010000203">
    <property type="protein sequence ID" value="MBB1489786.1"/>
    <property type="molecule type" value="Genomic_DNA"/>
</dbReference>
<evidence type="ECO:0000313" key="8">
    <source>
        <dbReference type="Proteomes" id="UP000565262"/>
    </source>
</evidence>
<evidence type="ECO:0000259" key="6">
    <source>
        <dbReference type="Pfam" id="PF04542"/>
    </source>
</evidence>